<dbReference type="PANTHER" id="PTHR40078">
    <property type="entry name" value="INTEGRAL MEMBRANE PROTEIN-RELATED"/>
    <property type="match status" value="1"/>
</dbReference>
<dbReference type="PaxDb" id="411461-DORFOR_01259"/>
<protein>
    <recommendedName>
        <fullName evidence="4">YitT family protein</fullName>
    </recommendedName>
</protein>
<reference evidence="2 3" key="1">
    <citation type="submission" date="2007-10" db="EMBL/GenBank/DDBJ databases">
        <title>Draft genome sequence of Dorea formicigenerans(ATCC 27755).</title>
        <authorList>
            <person name="Sudarsanam P."/>
            <person name="Ley R."/>
            <person name="Guruge J."/>
            <person name="Turnbaugh P.J."/>
            <person name="Mahowald M."/>
            <person name="Liep D."/>
            <person name="Gordon J."/>
        </authorList>
    </citation>
    <scope>NUCLEOTIDE SEQUENCE [LARGE SCALE GENOMIC DNA]</scope>
    <source>
        <strain evidence="2 3">ATCC 27755</strain>
    </source>
</reference>
<dbReference type="InterPro" id="IPR038750">
    <property type="entry name" value="YczE/YyaS-like"/>
</dbReference>
<dbReference type="Pfam" id="PF19700">
    <property type="entry name" value="DUF6198"/>
    <property type="match status" value="1"/>
</dbReference>
<evidence type="ECO:0008006" key="4">
    <source>
        <dbReference type="Google" id="ProtNLM"/>
    </source>
</evidence>
<proteinExistence type="predicted"/>
<gene>
    <name evidence="2" type="ORF">DORFOR_01259</name>
</gene>
<keyword evidence="1" id="KW-0472">Membrane</keyword>
<dbReference type="PANTHER" id="PTHR40078:SF1">
    <property type="entry name" value="INTEGRAL MEMBRANE PROTEIN"/>
    <property type="match status" value="1"/>
</dbReference>
<reference evidence="2 3" key="2">
    <citation type="submission" date="2007-10" db="EMBL/GenBank/DDBJ databases">
        <authorList>
            <person name="Fulton L."/>
            <person name="Clifton S."/>
            <person name="Fulton B."/>
            <person name="Xu J."/>
            <person name="Minx P."/>
            <person name="Pepin K.H."/>
            <person name="Johnson M."/>
            <person name="Thiruvilangam P."/>
            <person name="Bhonagiri V."/>
            <person name="Nash W.E."/>
            <person name="Wang C."/>
            <person name="Mardis E.R."/>
            <person name="Wilson R.K."/>
        </authorList>
    </citation>
    <scope>NUCLEOTIDE SEQUENCE [LARGE SCALE GENOMIC DNA]</scope>
    <source>
        <strain evidence="2 3">ATCC 27755</strain>
    </source>
</reference>
<name>B0G4R9_9FIRM</name>
<sequence>MYAVKVYEAYITTRLKEKRIIMNKKYLPGELALCIVLIINSLGVCLMAKSGFGISTISSVPFVFNKVFPALSFGTWNYIFQTMLVLTLMILKKAFCFEYIFSFVVGIGFGKMIDVHDAWLALLPNTMALNVLYFALGFLIIGFGIALANRCMLPIIPTDTFPRDMSEILNKPYKYVKTTFDLCCLTTTLVLSIGILHGLHGVGIGTVLCAFITGKTVSMFQKVLDDHVVFYRAVIRPTKPEISGRTV</sequence>
<dbReference type="EMBL" id="AAXA02000012">
    <property type="protein sequence ID" value="EDR47293.1"/>
    <property type="molecule type" value="Genomic_DNA"/>
</dbReference>
<evidence type="ECO:0000313" key="3">
    <source>
        <dbReference type="Proteomes" id="UP000005359"/>
    </source>
</evidence>
<dbReference type="GeneID" id="92863255"/>
<evidence type="ECO:0000256" key="1">
    <source>
        <dbReference type="SAM" id="Phobius"/>
    </source>
</evidence>
<dbReference type="RefSeq" id="WP_005332200.1">
    <property type="nucleotide sequence ID" value="NZ_AAXA02000012.1"/>
</dbReference>
<feature type="transmembrane region" description="Helical" evidence="1">
    <location>
        <begin position="127"/>
        <end position="148"/>
    </location>
</feature>
<dbReference type="AlphaFoldDB" id="B0G4R9"/>
<feature type="transmembrane region" description="Helical" evidence="1">
    <location>
        <begin position="26"/>
        <end position="50"/>
    </location>
</feature>
<evidence type="ECO:0000313" key="2">
    <source>
        <dbReference type="EMBL" id="EDR47293.1"/>
    </source>
</evidence>
<organism evidence="2 3">
    <name type="scientific">Dorea formicigenerans ATCC 27755</name>
    <dbReference type="NCBI Taxonomy" id="411461"/>
    <lineage>
        <taxon>Bacteria</taxon>
        <taxon>Bacillati</taxon>
        <taxon>Bacillota</taxon>
        <taxon>Clostridia</taxon>
        <taxon>Lachnospirales</taxon>
        <taxon>Lachnospiraceae</taxon>
        <taxon>Dorea</taxon>
    </lineage>
</organism>
<comment type="caution">
    <text evidence="2">The sequence shown here is derived from an EMBL/GenBank/DDBJ whole genome shotgun (WGS) entry which is preliminary data.</text>
</comment>
<dbReference type="eggNOG" id="COG2364">
    <property type="taxonomic scope" value="Bacteria"/>
</dbReference>
<feature type="transmembrane region" description="Helical" evidence="1">
    <location>
        <begin position="96"/>
        <end position="115"/>
    </location>
</feature>
<feature type="transmembrane region" description="Helical" evidence="1">
    <location>
        <begin position="70"/>
        <end position="91"/>
    </location>
</feature>
<dbReference type="STRING" id="411461.DORFOR_01259"/>
<keyword evidence="1" id="KW-0812">Transmembrane</keyword>
<dbReference type="Proteomes" id="UP000005359">
    <property type="component" value="Unassembled WGS sequence"/>
</dbReference>
<accession>B0G4R9</accession>
<keyword evidence="1" id="KW-1133">Transmembrane helix</keyword>